<sequence length="850" mass="91845">MAVRADAQVSVPLPGARRPATPAPTPPPVQQPPVTVPLPGRTPPTPTVPVTPDGRPDINPYHRDIALTVPLTFRDQTLGELPVQLTADSRFSVSSAPFLKLIGNLLNPAARAKLSAVLSTREFFSVDDLASTGVSINFDPGALAIVVLKIEPTDRALESLFAAPRRDSETADVEPAFFSAYVNVSASASKLWGYDDRFTKPNFYLNGASRIGPVVIEGNAQFADSGLAFGNGGYRFDRNFVRAVYDQPEAFRRFYLGDLTPETRGQQTYVQMGGVGVTRSRRRFDPFRSAILQGNRQLVLQRASTVDVIRNGSLLKQFRLDPGSYDLSSLPLLTGSNNVQVQVHDDAGVVQNIAYNSYLDPIDLQPGDYEYGAYFGKTSDRFGRTPVYSGDLAFTGYYRKAFVDRPALGFGLQASSRVQNVIGQTQFILPNSSRLQFDLGLSRVKGSGFGYSFGTSYELLIDRSGNIDSLTFSGDYLSRRYGGLGYTLPDNSSAWSVSAQYDRQLITNLSLLIGASYVHNRRDIGDNYRIDANTAYRFSPKWSVRGGVNYTKYSGILQSSGLGFALSLVYQPSYRDRVEVQHDNSINTTSASYIHSPSGLIDSVGYGAVLGRSLGSSNAQAFANYTGNRFDASISHASFGTDFSHLTQAQATTIQLGTSLAFAGGHFGVGRQVTDSFAILYPHETLKGHQIVAGQSLAENDYLSKSGLLGGAVNGYLTSYNLQSVQYDIKNPPPGYDVGAGVVRIRPPYRSGYALKIGTDAFVSATGTLETAAGKPVMLAGGTIKALDGKSAPTTPFFTNSIGRFAVQNLRPGARYRVELFSDGSAFEISVPKTTTGLVDLKIVRLPAAP</sequence>
<feature type="region of interest" description="Disordered" evidence="1">
    <location>
        <begin position="1"/>
        <end position="57"/>
    </location>
</feature>
<organism evidence="2 3">
    <name type="scientific">Sphingomonas palmae</name>
    <dbReference type="NCBI Taxonomy" id="1855283"/>
    <lineage>
        <taxon>Bacteria</taxon>
        <taxon>Pseudomonadati</taxon>
        <taxon>Pseudomonadota</taxon>
        <taxon>Alphaproteobacteria</taxon>
        <taxon>Sphingomonadales</taxon>
        <taxon>Sphingomonadaceae</taxon>
        <taxon>Sphingomonas</taxon>
    </lineage>
</organism>
<dbReference type="Gene3D" id="2.60.40.3110">
    <property type="match status" value="1"/>
</dbReference>
<evidence type="ECO:0000313" key="2">
    <source>
        <dbReference type="EMBL" id="SEK93663.1"/>
    </source>
</evidence>
<keyword evidence="3" id="KW-1185">Reference proteome</keyword>
<evidence type="ECO:0000313" key="3">
    <source>
        <dbReference type="Proteomes" id="UP000199214"/>
    </source>
</evidence>
<dbReference type="PANTHER" id="PTHR30451">
    <property type="entry name" value="OUTER MEMBRANE USHER PROTEIN"/>
    <property type="match status" value="1"/>
</dbReference>
<dbReference type="GO" id="GO:0009279">
    <property type="term" value="C:cell outer membrane"/>
    <property type="evidence" value="ECO:0007669"/>
    <property type="project" value="TreeGrafter"/>
</dbReference>
<dbReference type="EMBL" id="FNZZ01000002">
    <property type="protein sequence ID" value="SEK93663.1"/>
    <property type="molecule type" value="Genomic_DNA"/>
</dbReference>
<dbReference type="AlphaFoldDB" id="A0A1H7L3L3"/>
<feature type="compositionally biased region" description="Pro residues" evidence="1">
    <location>
        <begin position="21"/>
        <end position="49"/>
    </location>
</feature>
<dbReference type="SUPFAM" id="SSF56935">
    <property type="entry name" value="Porins"/>
    <property type="match status" value="1"/>
</dbReference>
<dbReference type="PANTHER" id="PTHR30451:SF5">
    <property type="entry name" value="SLR0019 PROTEIN"/>
    <property type="match status" value="1"/>
</dbReference>
<protein>
    <submittedName>
        <fullName evidence="2">Outer membrane usher protein</fullName>
    </submittedName>
</protein>
<accession>A0A1H7L3L3</accession>
<dbReference type="Proteomes" id="UP000199214">
    <property type="component" value="Unassembled WGS sequence"/>
</dbReference>
<dbReference type="STRING" id="1855283.SAMN05216382_1144"/>
<name>A0A1H7L3L3_9SPHN</name>
<dbReference type="InterPro" id="IPR000015">
    <property type="entry name" value="Fimb_usher"/>
</dbReference>
<gene>
    <name evidence="2" type="ORF">SAMN05216382_1144</name>
</gene>
<evidence type="ECO:0000256" key="1">
    <source>
        <dbReference type="SAM" id="MobiDB-lite"/>
    </source>
</evidence>
<dbReference type="GO" id="GO:0009297">
    <property type="term" value="P:pilus assembly"/>
    <property type="evidence" value="ECO:0007669"/>
    <property type="project" value="InterPro"/>
</dbReference>
<reference evidence="3" key="1">
    <citation type="submission" date="2016-10" db="EMBL/GenBank/DDBJ databases">
        <authorList>
            <person name="Varghese N."/>
            <person name="Submissions S."/>
        </authorList>
    </citation>
    <scope>NUCLEOTIDE SEQUENCE [LARGE SCALE GENOMIC DNA]</scope>
    <source>
        <strain evidence="3">JS21-1</strain>
    </source>
</reference>
<proteinExistence type="predicted"/>
<dbReference type="GO" id="GO:0015473">
    <property type="term" value="F:fimbrial usher porin activity"/>
    <property type="evidence" value="ECO:0007669"/>
    <property type="project" value="InterPro"/>
</dbReference>